<evidence type="ECO:0000256" key="1">
    <source>
        <dbReference type="ARBA" id="ARBA00022763"/>
    </source>
</evidence>
<evidence type="ECO:0000259" key="2">
    <source>
        <dbReference type="Pfam" id="PF11799"/>
    </source>
</evidence>
<comment type="caution">
    <text evidence="3">The sequence shown here is derived from an EMBL/GenBank/DDBJ whole genome shotgun (WGS) entry which is preliminary data.</text>
</comment>
<dbReference type="GO" id="GO:0006281">
    <property type="term" value="P:DNA repair"/>
    <property type="evidence" value="ECO:0007669"/>
    <property type="project" value="InterPro"/>
</dbReference>
<gene>
    <name evidence="3" type="ORF">D2T30_19380</name>
</gene>
<reference evidence="3 4" key="2">
    <citation type="submission" date="2019-01" db="EMBL/GenBank/DDBJ databases">
        <authorList>
            <person name="Li Y."/>
        </authorList>
    </citation>
    <scope>NUCLEOTIDE SEQUENCE [LARGE SCALE GENOMIC DNA]</scope>
    <source>
        <strain evidence="3 4">SK2B-1</strain>
    </source>
</reference>
<dbReference type="RefSeq" id="WP_128187667.1">
    <property type="nucleotide sequence ID" value="NZ_JBHRSO010000009.1"/>
</dbReference>
<dbReference type="InterPro" id="IPR017961">
    <property type="entry name" value="DNA_pol_Y-fam_little_finger"/>
</dbReference>
<dbReference type="Proteomes" id="UP000284476">
    <property type="component" value="Unassembled WGS sequence"/>
</dbReference>
<feature type="domain" description="DNA polymerase Y-family little finger" evidence="2">
    <location>
        <begin position="66"/>
        <end position="146"/>
    </location>
</feature>
<dbReference type="Gene3D" id="1.10.150.20">
    <property type="entry name" value="5' to 3' exonuclease, C-terminal subdomain"/>
    <property type="match status" value="1"/>
</dbReference>
<keyword evidence="1" id="KW-0227">DNA damage</keyword>
<accession>A0A443J9W6</accession>
<evidence type="ECO:0000313" key="3">
    <source>
        <dbReference type="EMBL" id="RWR17313.1"/>
    </source>
</evidence>
<dbReference type="PANTHER" id="PTHR35369:SF2">
    <property type="entry name" value="BLR3025 PROTEIN"/>
    <property type="match status" value="1"/>
</dbReference>
<proteinExistence type="predicted"/>
<dbReference type="EMBL" id="SAUZ01000029">
    <property type="protein sequence ID" value="RWR17313.1"/>
    <property type="molecule type" value="Genomic_DNA"/>
</dbReference>
<reference evidence="3 4" key="1">
    <citation type="submission" date="2019-01" db="EMBL/GenBank/DDBJ databases">
        <title>Sinorhodobacter populi sp. nov. isolated from the symptomatic bark tissue of Populus euramericana canker.</title>
        <authorList>
            <person name="Xu G."/>
        </authorList>
    </citation>
    <scope>NUCLEOTIDE SEQUENCE [LARGE SCALE GENOMIC DNA]</scope>
    <source>
        <strain evidence="3 4">SK2B-1</strain>
    </source>
</reference>
<name>A0A443J9W6_9RHOB</name>
<dbReference type="PANTHER" id="PTHR35369">
    <property type="entry name" value="BLR3025 PROTEIN-RELATED"/>
    <property type="match status" value="1"/>
</dbReference>
<dbReference type="InterPro" id="IPR043502">
    <property type="entry name" value="DNA/RNA_pol_sf"/>
</dbReference>
<dbReference type="GO" id="GO:0003684">
    <property type="term" value="F:damaged DNA binding"/>
    <property type="evidence" value="ECO:0007669"/>
    <property type="project" value="InterPro"/>
</dbReference>
<dbReference type="Pfam" id="PF11799">
    <property type="entry name" value="IMS_C"/>
    <property type="match status" value="1"/>
</dbReference>
<organism evidence="3 4">
    <name type="scientific">Paenirhodobacter populi</name>
    <dbReference type="NCBI Taxonomy" id="2306993"/>
    <lineage>
        <taxon>Bacteria</taxon>
        <taxon>Pseudomonadati</taxon>
        <taxon>Pseudomonadota</taxon>
        <taxon>Alphaproteobacteria</taxon>
        <taxon>Rhodobacterales</taxon>
        <taxon>Rhodobacter group</taxon>
        <taxon>Paenirhodobacter</taxon>
    </lineage>
</organism>
<sequence>MGALRIGPEISEGLARLGLKKIADLTTVPRAPLARRFGPELLRRLDQALGTQGESVAAETDAPYFGVRMTLPEPIGLTSDVMAALDRLLARLCDKLARAGQGTRKVRLELQRVDRSAAVVEVGLARPMRDPARISVLFRKGVDEVDSGYGSTDCGSSR</sequence>
<dbReference type="SUPFAM" id="SSF56672">
    <property type="entry name" value="DNA/RNA polymerases"/>
    <property type="match status" value="1"/>
</dbReference>
<dbReference type="AlphaFoldDB" id="A0A443J9W6"/>
<evidence type="ECO:0000313" key="4">
    <source>
        <dbReference type="Proteomes" id="UP000284476"/>
    </source>
</evidence>
<protein>
    <submittedName>
        <fullName evidence="3">DNA polymerase Y family protein</fullName>
    </submittedName>
</protein>
<dbReference type="CDD" id="cd03468">
    <property type="entry name" value="PolY_like"/>
    <property type="match status" value="1"/>
</dbReference>
<dbReference type="InterPro" id="IPR050356">
    <property type="entry name" value="SulA_CellDiv_inhibitor"/>
</dbReference>